<reference evidence="1" key="2">
    <citation type="journal article" date="2022" name="New Phytol.">
        <title>Evolutionary transition to the ectomycorrhizal habit in the genomes of a hyperdiverse lineage of mushroom-forming fungi.</title>
        <authorList>
            <person name="Looney B."/>
            <person name="Miyauchi S."/>
            <person name="Morin E."/>
            <person name="Drula E."/>
            <person name="Courty P.E."/>
            <person name="Kohler A."/>
            <person name="Kuo A."/>
            <person name="LaButti K."/>
            <person name="Pangilinan J."/>
            <person name="Lipzen A."/>
            <person name="Riley R."/>
            <person name="Andreopoulos W."/>
            <person name="He G."/>
            <person name="Johnson J."/>
            <person name="Nolan M."/>
            <person name="Tritt A."/>
            <person name="Barry K.W."/>
            <person name="Grigoriev I.V."/>
            <person name="Nagy L.G."/>
            <person name="Hibbett D."/>
            <person name="Henrissat B."/>
            <person name="Matheny P.B."/>
            <person name="Labbe J."/>
            <person name="Martin F.M."/>
        </authorList>
    </citation>
    <scope>NUCLEOTIDE SEQUENCE</scope>
    <source>
        <strain evidence="1">HHB10654</strain>
    </source>
</reference>
<organism evidence="1 2">
    <name type="scientific">Artomyces pyxidatus</name>
    <dbReference type="NCBI Taxonomy" id="48021"/>
    <lineage>
        <taxon>Eukaryota</taxon>
        <taxon>Fungi</taxon>
        <taxon>Dikarya</taxon>
        <taxon>Basidiomycota</taxon>
        <taxon>Agaricomycotina</taxon>
        <taxon>Agaricomycetes</taxon>
        <taxon>Russulales</taxon>
        <taxon>Auriscalpiaceae</taxon>
        <taxon>Artomyces</taxon>
    </lineage>
</organism>
<sequence>MSDPKASPEPARKTAKEEPGMLGINHEKKYYSIDNSEGGVFIKRSIVRDEWMINIRGDTVVPCMPLERLKNEAAAIEYVRTHTDIPVPTVRCAFQDRGCYYVVTDMVPGICMADLPEENKATVTAELERHIAVLHGITSTAMGGFLGAACLPMRVARAVPLAELEKMRFLDALPHELVLCHGDLSQHNVIVDEKTLKINAIIDWEYAGFYPKEFDAAFYKRVGPSAAIDGEENDVPRLLEILEECARK</sequence>
<keyword evidence="2" id="KW-1185">Reference proteome</keyword>
<accession>A0ACB8SKZ2</accession>
<name>A0ACB8SKZ2_9AGAM</name>
<evidence type="ECO:0000313" key="1">
    <source>
        <dbReference type="EMBL" id="KAI0056446.1"/>
    </source>
</evidence>
<gene>
    <name evidence="1" type="ORF">BV25DRAFT_1995612</name>
</gene>
<dbReference type="EMBL" id="MU277264">
    <property type="protein sequence ID" value="KAI0056446.1"/>
    <property type="molecule type" value="Genomic_DNA"/>
</dbReference>
<comment type="caution">
    <text evidence="1">The sequence shown here is derived from an EMBL/GenBank/DDBJ whole genome shotgun (WGS) entry which is preliminary data.</text>
</comment>
<proteinExistence type="predicted"/>
<evidence type="ECO:0000313" key="2">
    <source>
        <dbReference type="Proteomes" id="UP000814140"/>
    </source>
</evidence>
<protein>
    <submittedName>
        <fullName evidence="1">Kinase-like protein</fullName>
    </submittedName>
</protein>
<reference evidence="1" key="1">
    <citation type="submission" date="2021-03" db="EMBL/GenBank/DDBJ databases">
        <authorList>
            <consortium name="DOE Joint Genome Institute"/>
            <person name="Ahrendt S."/>
            <person name="Looney B.P."/>
            <person name="Miyauchi S."/>
            <person name="Morin E."/>
            <person name="Drula E."/>
            <person name="Courty P.E."/>
            <person name="Chicoki N."/>
            <person name="Fauchery L."/>
            <person name="Kohler A."/>
            <person name="Kuo A."/>
            <person name="Labutti K."/>
            <person name="Pangilinan J."/>
            <person name="Lipzen A."/>
            <person name="Riley R."/>
            <person name="Andreopoulos W."/>
            <person name="He G."/>
            <person name="Johnson J."/>
            <person name="Barry K.W."/>
            <person name="Grigoriev I.V."/>
            <person name="Nagy L."/>
            <person name="Hibbett D."/>
            <person name="Henrissat B."/>
            <person name="Matheny P.B."/>
            <person name="Labbe J."/>
            <person name="Martin F."/>
        </authorList>
    </citation>
    <scope>NUCLEOTIDE SEQUENCE</scope>
    <source>
        <strain evidence="1">HHB10654</strain>
    </source>
</reference>
<dbReference type="Proteomes" id="UP000814140">
    <property type="component" value="Unassembled WGS sequence"/>
</dbReference>